<reference evidence="2" key="1">
    <citation type="journal article" date="2014" name="Int. J. Syst. Evol. Microbiol.">
        <title>Complete genome sequence of Corynebacterium casei LMG S-19264T (=DSM 44701T), isolated from a smear-ripened cheese.</title>
        <authorList>
            <consortium name="US DOE Joint Genome Institute (JGI-PGF)"/>
            <person name="Walter F."/>
            <person name="Albersmeier A."/>
            <person name="Kalinowski J."/>
            <person name="Ruckert C."/>
        </authorList>
    </citation>
    <scope>NUCLEOTIDE SEQUENCE</scope>
    <source>
        <strain evidence="2">CCM 7217</strain>
    </source>
</reference>
<gene>
    <name evidence="2" type="ORF">GCM10007209_04450</name>
</gene>
<accession>A0A830E1U7</accession>
<protein>
    <recommendedName>
        <fullName evidence="1">DUF7838 domain-containing protein</fullName>
    </recommendedName>
</protein>
<evidence type="ECO:0000313" key="2">
    <source>
        <dbReference type="EMBL" id="GGC45896.1"/>
    </source>
</evidence>
<name>A0A830E1U7_9EURY</name>
<sequence length="79" mass="9135">MNPSQRPRTNIFNNDYHGFDPMSDLEIERECPACGNDTFYLAASMEIHLGKKTKWHCTECDYGYIHITDDIETYAKAEA</sequence>
<evidence type="ECO:0000259" key="1">
    <source>
        <dbReference type="Pfam" id="PF25208"/>
    </source>
</evidence>
<proteinExistence type="predicted"/>
<organism evidence="2 3">
    <name type="scientific">Haloferax sulfurifontis</name>
    <dbReference type="NCBI Taxonomy" id="255616"/>
    <lineage>
        <taxon>Archaea</taxon>
        <taxon>Methanobacteriati</taxon>
        <taxon>Methanobacteriota</taxon>
        <taxon>Stenosarchaea group</taxon>
        <taxon>Halobacteria</taxon>
        <taxon>Halobacteriales</taxon>
        <taxon>Haloferacaceae</taxon>
        <taxon>Haloferax</taxon>
    </lineage>
</organism>
<dbReference type="InterPro" id="IPR057160">
    <property type="entry name" value="DUF7838"/>
</dbReference>
<dbReference type="Pfam" id="PF25208">
    <property type="entry name" value="DUF7838"/>
    <property type="match status" value="1"/>
</dbReference>
<dbReference type="EMBL" id="BMCI01000001">
    <property type="protein sequence ID" value="GGC45896.1"/>
    <property type="molecule type" value="Genomic_DNA"/>
</dbReference>
<evidence type="ECO:0000313" key="3">
    <source>
        <dbReference type="Proteomes" id="UP000646833"/>
    </source>
</evidence>
<reference evidence="2" key="2">
    <citation type="submission" date="2020-09" db="EMBL/GenBank/DDBJ databases">
        <authorList>
            <person name="Sun Q."/>
            <person name="Sedlacek I."/>
        </authorList>
    </citation>
    <scope>NUCLEOTIDE SEQUENCE</scope>
    <source>
        <strain evidence="2">CCM 7217</strain>
    </source>
</reference>
<feature type="domain" description="DUF7838" evidence="1">
    <location>
        <begin position="22"/>
        <end position="75"/>
    </location>
</feature>
<comment type="caution">
    <text evidence="2">The sequence shown here is derived from an EMBL/GenBank/DDBJ whole genome shotgun (WGS) entry which is preliminary data.</text>
</comment>
<dbReference type="AlphaFoldDB" id="A0A830E1U7"/>
<dbReference type="Proteomes" id="UP000646833">
    <property type="component" value="Unassembled WGS sequence"/>
</dbReference>